<dbReference type="VEuPathDB" id="VectorBase:AALB20_038284"/>
<dbReference type="EnsemblMetazoa" id="AALB008603-RA">
    <property type="protein sequence ID" value="AALB008603-PA"/>
    <property type="gene ID" value="AALB008603"/>
</dbReference>
<evidence type="ECO:0000256" key="2">
    <source>
        <dbReference type="ARBA" id="ARBA00018577"/>
    </source>
</evidence>
<comment type="similarity">
    <text evidence="1 3">Belongs to the peroxin-16 family.</text>
</comment>
<dbReference type="VEuPathDB" id="VectorBase:AALB008603"/>
<dbReference type="Pfam" id="PF08610">
    <property type="entry name" value="Pex16"/>
    <property type="match status" value="1"/>
</dbReference>
<organism evidence="4 5">
    <name type="scientific">Anopheles albimanus</name>
    <name type="common">New world malaria mosquito</name>
    <dbReference type="NCBI Taxonomy" id="7167"/>
    <lineage>
        <taxon>Eukaryota</taxon>
        <taxon>Metazoa</taxon>
        <taxon>Ecdysozoa</taxon>
        <taxon>Arthropoda</taxon>
        <taxon>Hexapoda</taxon>
        <taxon>Insecta</taxon>
        <taxon>Pterygota</taxon>
        <taxon>Neoptera</taxon>
        <taxon>Endopterygota</taxon>
        <taxon>Diptera</taxon>
        <taxon>Nematocera</taxon>
        <taxon>Culicoidea</taxon>
        <taxon>Culicidae</taxon>
        <taxon>Anophelinae</taxon>
        <taxon>Anopheles</taxon>
    </lineage>
</organism>
<evidence type="ECO:0000256" key="1">
    <source>
        <dbReference type="ARBA" id="ARBA00009505"/>
    </source>
</evidence>
<dbReference type="Proteomes" id="UP000069272">
    <property type="component" value="Chromosome 2R"/>
</dbReference>
<proteinExistence type="inferred from homology"/>
<keyword evidence="3" id="KW-0576">Peroxisome</keyword>
<dbReference type="GO" id="GO:0007031">
    <property type="term" value="P:peroxisome organization"/>
    <property type="evidence" value="ECO:0007669"/>
    <property type="project" value="UniProtKB-KW"/>
</dbReference>
<dbReference type="KEGG" id="aali:118461342"/>
<evidence type="ECO:0000256" key="3">
    <source>
        <dbReference type="RuleBase" id="RU365003"/>
    </source>
</evidence>
<reference evidence="4" key="2">
    <citation type="submission" date="2022-08" db="UniProtKB">
        <authorList>
            <consortium name="EnsemblMetazoa"/>
        </authorList>
    </citation>
    <scope>IDENTIFICATION</scope>
    <source>
        <strain evidence="4">STECLA/ALBI9_A</strain>
    </source>
</reference>
<accession>A0A182FPY4</accession>
<evidence type="ECO:0000313" key="4">
    <source>
        <dbReference type="EnsemblMetazoa" id="AALB008603-PA"/>
    </source>
</evidence>
<dbReference type="GeneID" id="118461342"/>
<evidence type="ECO:0000313" key="5">
    <source>
        <dbReference type="Proteomes" id="UP000069272"/>
    </source>
</evidence>
<sequence>MSAVVLELQNLYQRYVKWVSTNPSSLGDVELTAKWLSYFIAGKINNSSAVSELVYSLSNLLVFANDRIIERAHRTVADDSQEPTERRLKVLLTTLEYCEVFIEQSAHKIWGTRGKWFIICVIQVIKCLGRLVLTSCYSSTKIVKSPPIPALNRKTVSQQSSAGNESFNANLRNGAIVLKRSGRVMRKVECSPSLASRSWKPPLSENEITPGLSTQYGGKQLMSAELVYILKPLIHLGCMHRYGTKSWKAYLVALALDGISLRKYYNNRQALSKDQRVELSRRCVSLLLYLLRSPFYDRYTHDKIACLLNGIGNNVPLTGSIARLILSYIPHWQETYFYMWSS</sequence>
<dbReference type="GO" id="GO:0005778">
    <property type="term" value="C:peroxisomal membrane"/>
    <property type="evidence" value="ECO:0007669"/>
    <property type="project" value="UniProtKB-SubCell"/>
</dbReference>
<keyword evidence="5" id="KW-1185">Reference proteome</keyword>
<dbReference type="InterPro" id="IPR013919">
    <property type="entry name" value="Pex16"/>
</dbReference>
<name>A0A182FPY4_ANOAL</name>
<dbReference type="CTD" id="9409"/>
<dbReference type="AlphaFoldDB" id="A0A182FPY4"/>
<dbReference type="OrthoDB" id="2021143at2759"/>
<reference evidence="4 5" key="1">
    <citation type="journal article" date="2017" name="G3 (Bethesda)">
        <title>The Physical Genome Mapping of Anopheles albimanus Corrected Scaffold Misassemblies and Identified Interarm Rearrangements in Genus Anopheles.</title>
        <authorList>
            <person name="Artemov G.N."/>
            <person name="Peery A.N."/>
            <person name="Jiang X."/>
            <person name="Tu Z."/>
            <person name="Stegniy V.N."/>
            <person name="Sharakhova M.V."/>
            <person name="Sharakhov I.V."/>
        </authorList>
    </citation>
    <scope>NUCLEOTIDE SEQUENCE [LARGE SCALE GENOMIC DNA]</scope>
    <source>
        <strain evidence="4 5">ALBI9_A</strain>
    </source>
</reference>
<dbReference type="RefSeq" id="XP_035782447.1">
    <property type="nucleotide sequence ID" value="XM_035926554.1"/>
</dbReference>
<protein>
    <recommendedName>
        <fullName evidence="2 3">Peroxisomal membrane protein PEX16</fullName>
    </recommendedName>
</protein>
<dbReference type="PANTHER" id="PTHR13299:SF0">
    <property type="entry name" value="PEROXISOMAL MEMBRANE PROTEIN PEX16"/>
    <property type="match status" value="1"/>
</dbReference>
<comment type="subcellular location">
    <subcellularLocation>
        <location evidence="3">Peroxisome membrane</location>
    </subcellularLocation>
</comment>
<keyword evidence="3" id="KW-0962">Peroxisome biogenesis</keyword>
<dbReference type="PANTHER" id="PTHR13299">
    <property type="entry name" value="PEROXISOMAL MEMBRANE PROTEIN PEX16"/>
    <property type="match status" value="1"/>
</dbReference>
<dbReference type="STRING" id="7167.A0A182FPY4"/>